<dbReference type="EMBL" id="JBBCAQ010000010">
    <property type="protein sequence ID" value="KAK7602297.1"/>
    <property type="molecule type" value="Genomic_DNA"/>
</dbReference>
<organism evidence="3 4">
    <name type="scientific">Parthenolecanium corni</name>
    <dbReference type="NCBI Taxonomy" id="536013"/>
    <lineage>
        <taxon>Eukaryota</taxon>
        <taxon>Metazoa</taxon>
        <taxon>Ecdysozoa</taxon>
        <taxon>Arthropoda</taxon>
        <taxon>Hexapoda</taxon>
        <taxon>Insecta</taxon>
        <taxon>Pterygota</taxon>
        <taxon>Neoptera</taxon>
        <taxon>Paraneoptera</taxon>
        <taxon>Hemiptera</taxon>
        <taxon>Sternorrhyncha</taxon>
        <taxon>Coccoidea</taxon>
        <taxon>Coccidae</taxon>
        <taxon>Parthenolecanium</taxon>
    </lineage>
</organism>
<evidence type="ECO:0000313" key="3">
    <source>
        <dbReference type="EMBL" id="KAK7602297.1"/>
    </source>
</evidence>
<accession>A0AAN9Y932</accession>
<evidence type="ECO:0000256" key="2">
    <source>
        <dbReference type="SAM" id="MobiDB-lite"/>
    </source>
</evidence>
<comment type="caution">
    <text evidence="3">The sequence shown here is derived from an EMBL/GenBank/DDBJ whole genome shotgun (WGS) entry which is preliminary data.</text>
</comment>
<feature type="region of interest" description="Disordered" evidence="2">
    <location>
        <begin position="211"/>
        <end position="234"/>
    </location>
</feature>
<dbReference type="AlphaFoldDB" id="A0AAN9Y932"/>
<feature type="compositionally biased region" description="Polar residues" evidence="2">
    <location>
        <begin position="211"/>
        <end position="225"/>
    </location>
</feature>
<dbReference type="Proteomes" id="UP001367676">
    <property type="component" value="Unassembled WGS sequence"/>
</dbReference>
<feature type="compositionally biased region" description="Basic and acidic residues" evidence="2">
    <location>
        <begin position="316"/>
        <end position="349"/>
    </location>
</feature>
<name>A0AAN9Y932_9HEMI</name>
<evidence type="ECO:0000313" key="4">
    <source>
        <dbReference type="Proteomes" id="UP001367676"/>
    </source>
</evidence>
<feature type="coiled-coil region" evidence="1">
    <location>
        <begin position="140"/>
        <end position="167"/>
    </location>
</feature>
<feature type="region of interest" description="Disordered" evidence="2">
    <location>
        <begin position="619"/>
        <end position="665"/>
    </location>
</feature>
<reference evidence="3 4" key="1">
    <citation type="submission" date="2024-03" db="EMBL/GenBank/DDBJ databases">
        <title>Adaptation during the transition from Ophiocordyceps entomopathogen to insect associate is accompanied by gene loss and intensified selection.</title>
        <authorList>
            <person name="Ward C.M."/>
            <person name="Onetto C.A."/>
            <person name="Borneman A.R."/>
        </authorList>
    </citation>
    <scope>NUCLEOTIDE SEQUENCE [LARGE SCALE GENOMIC DNA]</scope>
    <source>
        <strain evidence="3">AWRI1</strain>
        <tissue evidence="3">Single Adult Female</tissue>
    </source>
</reference>
<gene>
    <name evidence="3" type="ORF">V9T40_009738</name>
</gene>
<protein>
    <submittedName>
        <fullName evidence="3">Uncharacterized protein</fullName>
    </submittedName>
</protein>
<feature type="compositionally biased region" description="Basic and acidic residues" evidence="2">
    <location>
        <begin position="367"/>
        <end position="389"/>
    </location>
</feature>
<keyword evidence="4" id="KW-1185">Reference proteome</keyword>
<keyword evidence="1" id="KW-0175">Coiled coil</keyword>
<feature type="compositionally biased region" description="Polar residues" evidence="2">
    <location>
        <begin position="625"/>
        <end position="641"/>
    </location>
</feature>
<sequence>MPYDFSKDKSFAIGDLDIHFDGGKIPIEALLDIETIQLPHSNEIEYELTSTGGILRKYKQDNHSLFILLNSGKIKQLRGSHIKQAMEEKNNAISPSPLNNKFEFPDLNKDKNQQKMNKVKSPNKNKTPSTTIGDVPLTEVQRQLSEIQRLTEENDALNTRVKRLEAIPQKVNENSIKMSNIQSTLDIMHKESSFMGNALQSILVKLDNPRTLSSCRSSGSETDSTYYRKRKPRYAATPSRLRNDIFNDLRNSEGSQHDCTLSDSSLILPSSTVNPGIGNKKSSRCSLVDNDFLSTIQEESKSGKASRRGSKSGGSDAEHKKSDSAKDNRKRNENSESEKDRRINREKGGGGKPPGDSPSSSSSSSSEDDRRSRKDHSRKGSDKEPSDRDRKKKFSPISNLPERGSRRSSRSFLNNTASFCSKSIQDMHKKSLEIETFQGPEKDKRGPLQFIREFHTQIFEKINDDQIAGEIFMSLVKKSVWCSTWSDKLRPSLGYERMRSIFLQMEWTIEVQEFYYDCFRKENRENSRFTNFLDYYNHWCDKLSGTKHSDAYVLKHFRDNLPDRIQAKINLNKVSTIRQFDRIINKLPYDDLEWTSLHQSLTMEKRKELLAKMGAKGYEKKLPSPSFTSQNQNRSFPSNRYTPKINAIQESDKVENGDETKNLEN</sequence>
<proteinExistence type="predicted"/>
<feature type="region of interest" description="Disordered" evidence="2">
    <location>
        <begin position="298"/>
        <end position="411"/>
    </location>
</feature>
<evidence type="ECO:0000256" key="1">
    <source>
        <dbReference type="SAM" id="Coils"/>
    </source>
</evidence>
<feature type="compositionally biased region" description="Basic and acidic residues" evidence="2">
    <location>
        <begin position="650"/>
        <end position="665"/>
    </location>
</feature>